<keyword evidence="1" id="KW-1133">Transmembrane helix</keyword>
<keyword evidence="1" id="KW-0812">Transmembrane</keyword>
<dbReference type="Pfam" id="PF13385">
    <property type="entry name" value="Laminin_G_3"/>
    <property type="match status" value="1"/>
</dbReference>
<protein>
    <recommendedName>
        <fullName evidence="4">LamG domain protein jellyroll fold domain protein</fullName>
    </recommendedName>
</protein>
<evidence type="ECO:0000313" key="2">
    <source>
        <dbReference type="EMBL" id="EEZ92991.1"/>
    </source>
</evidence>
<proteinExistence type="predicted"/>
<dbReference type="Gene3D" id="2.60.120.200">
    <property type="match status" value="1"/>
</dbReference>
<evidence type="ECO:0008006" key="4">
    <source>
        <dbReference type="Google" id="ProtNLM"/>
    </source>
</evidence>
<dbReference type="SUPFAM" id="SSF49899">
    <property type="entry name" value="Concanavalin A-like lectins/glucanases"/>
    <property type="match status" value="1"/>
</dbReference>
<name>D2EF65_PARA4</name>
<sequence length="390" mass="41985">MSFNYLDIPRKSKRSQSALEYMMTYGWAILIIVIVAVILYSMGIFNPSSSITSTVTGFSGLGSVTAQCTANGVLRISVGDSTGNLINITGITAKDPAITKISNFKPNSTVDPNPLIRSGSSYIFSVSNICPSAGTHYAITVAVNYTEPGQPLPGPYVSTGSISGSVGSTSLPSFIANFDGTNSYISTSLEYPDTARRNFSLSLWFSPSSNTPDIFYNGLFDADNGNNGWGLMYWPDLHVLDFWILASQSGTTQDMEFGNIKNGSIYNIVITYQNISSGYYANGYINGVLSDKNVSRSPITLPMPYGFEIGVARQSQYFLGSIFNIQLYNETLSSQQVSSLYSMGAGSSPLSNSNLLGWWPLNATAKDYGGNNNGVASNVTYTSNYQTTSS</sequence>
<dbReference type="InterPro" id="IPR013320">
    <property type="entry name" value="ConA-like_dom_sf"/>
</dbReference>
<dbReference type="AlphaFoldDB" id="D2EF65"/>
<dbReference type="Proteomes" id="UP000009375">
    <property type="component" value="Unassembled WGS sequence"/>
</dbReference>
<gene>
    <name evidence="2" type="ORF">BJBARM4_0377</name>
</gene>
<dbReference type="EMBL" id="GG730044">
    <property type="protein sequence ID" value="EEZ92991.1"/>
    <property type="molecule type" value="Genomic_DNA"/>
</dbReference>
<reference evidence="2 3" key="1">
    <citation type="journal article" date="2010" name="Proc. Natl. Acad. Sci. U.S.A.">
        <title>Enigmatic, ultrasmall, uncultivated Archaea.</title>
        <authorList>
            <person name="Baker B.J."/>
            <person name="Comolli L.R."/>
            <person name="Dick G.J."/>
            <person name="Hauser L.J."/>
            <person name="Hyatt D."/>
            <person name="Dill B.D."/>
            <person name="Land M.L."/>
            <person name="Verberkmoes N.C."/>
            <person name="Hettich R.L."/>
            <person name="Banfield J.F."/>
        </authorList>
    </citation>
    <scope>NUCLEOTIDE SEQUENCE [LARGE SCALE GENOMIC DNA]</scope>
</reference>
<accession>D2EF65</accession>
<evidence type="ECO:0000313" key="3">
    <source>
        <dbReference type="Proteomes" id="UP000009375"/>
    </source>
</evidence>
<feature type="transmembrane region" description="Helical" evidence="1">
    <location>
        <begin position="21"/>
        <end position="45"/>
    </location>
</feature>
<organism evidence="2 3">
    <name type="scientific">Candidatus Parvarchaeum acidiphilum ARMAN-4</name>
    <dbReference type="NCBI Taxonomy" id="662760"/>
    <lineage>
        <taxon>Archaea</taxon>
        <taxon>Candidatus Parvarchaeota</taxon>
        <taxon>Candidatus Parvarchaeum</taxon>
    </lineage>
</organism>
<keyword evidence="1" id="KW-0472">Membrane</keyword>
<evidence type="ECO:0000256" key="1">
    <source>
        <dbReference type="SAM" id="Phobius"/>
    </source>
</evidence>